<dbReference type="PANTHER" id="PTHR43257">
    <property type="entry name" value="PYRUVATE DEHYDROGENASE E1 COMPONENT BETA SUBUNIT"/>
    <property type="match status" value="1"/>
</dbReference>
<evidence type="ECO:0000259" key="4">
    <source>
        <dbReference type="SMART" id="SM00861"/>
    </source>
</evidence>
<dbReference type="SUPFAM" id="SSF52518">
    <property type="entry name" value="Thiamin diphosphate-binding fold (THDP-binding)"/>
    <property type="match status" value="1"/>
</dbReference>
<protein>
    <submittedName>
        <fullName evidence="5">Unannotated protein</fullName>
    </submittedName>
</protein>
<sequence>MTAMRFRQAIVTALSDEMESDERVILFGEDVAAAEGVFKTSEGLFDKFGPVRVRDTPISEMAFTGAAVGAAMMGMRPVIEIMFMEFLGVALDQLVTEGAKMHYLSKGEYTVPMVVRASCGAGLGFGTQHSQTLENWVAATPGLKVIEPSDAQSAYSLLRAAIQDENPVMFLESRILYAERGEVDTSLKMEIGKARVLQEGSDVTVVALGNMVNVARDAIADAKVSADLVDLATLVPWDRETVLNSVKKTGRLIVVEESPWSGGWGSEIISTATTEAFSALKCAPFRITAPDVPVPYNGTLEARYIPSAVHVSAALKAAVESNQVLKPWWITEGVSK</sequence>
<dbReference type="InterPro" id="IPR005475">
    <property type="entry name" value="Transketolase-like_Pyr-bd"/>
</dbReference>
<dbReference type="CDD" id="cd07036">
    <property type="entry name" value="TPP_PYR_E1-PDHc-beta_like"/>
    <property type="match status" value="1"/>
</dbReference>
<feature type="domain" description="Transketolase-like pyrimidine-binding" evidence="4">
    <location>
        <begin position="4"/>
        <end position="179"/>
    </location>
</feature>
<dbReference type="Pfam" id="PF02779">
    <property type="entry name" value="Transket_pyr"/>
    <property type="match status" value="1"/>
</dbReference>
<dbReference type="InterPro" id="IPR029061">
    <property type="entry name" value="THDP-binding"/>
</dbReference>
<name>A0A6J6E159_9ZZZZ</name>
<dbReference type="InterPro" id="IPR033248">
    <property type="entry name" value="Transketolase_C"/>
</dbReference>
<reference evidence="5" key="1">
    <citation type="submission" date="2020-05" db="EMBL/GenBank/DDBJ databases">
        <authorList>
            <person name="Chiriac C."/>
            <person name="Salcher M."/>
            <person name="Ghai R."/>
            <person name="Kavagutti S V."/>
        </authorList>
    </citation>
    <scope>NUCLEOTIDE SEQUENCE</scope>
</reference>
<comment type="cofactor">
    <cofactor evidence="1">
        <name>thiamine diphosphate</name>
        <dbReference type="ChEBI" id="CHEBI:58937"/>
    </cofactor>
</comment>
<gene>
    <name evidence="5" type="ORF">UFOPK1689_00522</name>
</gene>
<dbReference type="SUPFAM" id="SSF52922">
    <property type="entry name" value="TK C-terminal domain-like"/>
    <property type="match status" value="1"/>
</dbReference>
<keyword evidence="3" id="KW-0786">Thiamine pyrophosphate</keyword>
<evidence type="ECO:0000256" key="3">
    <source>
        <dbReference type="ARBA" id="ARBA00023052"/>
    </source>
</evidence>
<organism evidence="5">
    <name type="scientific">freshwater metagenome</name>
    <dbReference type="NCBI Taxonomy" id="449393"/>
    <lineage>
        <taxon>unclassified sequences</taxon>
        <taxon>metagenomes</taxon>
        <taxon>ecological metagenomes</taxon>
    </lineage>
</organism>
<dbReference type="Gene3D" id="3.40.50.920">
    <property type="match status" value="1"/>
</dbReference>
<dbReference type="EMBL" id="CAEZTN010000010">
    <property type="protein sequence ID" value="CAB4568925.1"/>
    <property type="molecule type" value="Genomic_DNA"/>
</dbReference>
<evidence type="ECO:0000256" key="2">
    <source>
        <dbReference type="ARBA" id="ARBA00023002"/>
    </source>
</evidence>
<dbReference type="Pfam" id="PF02780">
    <property type="entry name" value="Transketolase_C"/>
    <property type="match status" value="1"/>
</dbReference>
<evidence type="ECO:0000313" key="5">
    <source>
        <dbReference type="EMBL" id="CAB4568925.1"/>
    </source>
</evidence>
<proteinExistence type="predicted"/>
<dbReference type="SMART" id="SM00861">
    <property type="entry name" value="Transket_pyr"/>
    <property type="match status" value="1"/>
</dbReference>
<dbReference type="AlphaFoldDB" id="A0A6J6E159"/>
<dbReference type="GO" id="GO:0016491">
    <property type="term" value="F:oxidoreductase activity"/>
    <property type="evidence" value="ECO:0007669"/>
    <property type="project" value="UniProtKB-KW"/>
</dbReference>
<accession>A0A6J6E159</accession>
<keyword evidence="2" id="KW-0560">Oxidoreductase</keyword>
<dbReference type="FunFam" id="3.40.50.970:FF:000001">
    <property type="entry name" value="Pyruvate dehydrogenase E1 beta subunit"/>
    <property type="match status" value="1"/>
</dbReference>
<evidence type="ECO:0000256" key="1">
    <source>
        <dbReference type="ARBA" id="ARBA00001964"/>
    </source>
</evidence>
<dbReference type="InterPro" id="IPR009014">
    <property type="entry name" value="Transketo_C/PFOR_II"/>
</dbReference>
<dbReference type="PANTHER" id="PTHR43257:SF2">
    <property type="entry name" value="PYRUVATE DEHYDROGENASE E1 COMPONENT SUBUNIT BETA"/>
    <property type="match status" value="1"/>
</dbReference>
<dbReference type="Gene3D" id="3.40.50.970">
    <property type="match status" value="1"/>
</dbReference>